<evidence type="ECO:0000313" key="4">
    <source>
        <dbReference type="EMBL" id="KAK0508298.1"/>
    </source>
</evidence>
<name>A0AA39QV47_9LECA</name>
<dbReference type="InterPro" id="IPR052254">
    <property type="entry name" value="CUL4-DDB1_E3_ligase_receptor"/>
</dbReference>
<dbReference type="PROSITE" id="PS50082">
    <property type="entry name" value="WD_REPEATS_2"/>
    <property type="match status" value="1"/>
</dbReference>
<evidence type="ECO:0000256" key="1">
    <source>
        <dbReference type="ARBA" id="ARBA00022574"/>
    </source>
</evidence>
<dbReference type="EMBL" id="JAFEKC020000021">
    <property type="protein sequence ID" value="KAK0508298.1"/>
    <property type="molecule type" value="Genomic_DNA"/>
</dbReference>
<accession>A0AA39QV47</accession>
<dbReference type="PROSITE" id="PS00678">
    <property type="entry name" value="WD_REPEATS_1"/>
    <property type="match status" value="1"/>
</dbReference>
<dbReference type="InterPro" id="IPR001680">
    <property type="entry name" value="WD40_rpt"/>
</dbReference>
<dbReference type="PANTHER" id="PTHR44472">
    <property type="entry name" value="DDB1- AND CUL4-ASSOCIATED FACTOR 4-RELATED"/>
    <property type="match status" value="1"/>
</dbReference>
<dbReference type="GO" id="GO:0080008">
    <property type="term" value="C:Cul4-RING E3 ubiquitin ligase complex"/>
    <property type="evidence" value="ECO:0007669"/>
    <property type="project" value="TreeGrafter"/>
</dbReference>
<dbReference type="InterPro" id="IPR036322">
    <property type="entry name" value="WD40_repeat_dom_sf"/>
</dbReference>
<feature type="repeat" description="WD" evidence="3">
    <location>
        <begin position="269"/>
        <end position="286"/>
    </location>
</feature>
<dbReference type="Gene3D" id="2.130.10.10">
    <property type="entry name" value="YVTN repeat-like/Quinoprotein amine dehydrogenase"/>
    <property type="match status" value="1"/>
</dbReference>
<comment type="caution">
    <text evidence="4">The sequence shown here is derived from an EMBL/GenBank/DDBJ whole genome shotgun (WGS) entry which is preliminary data.</text>
</comment>
<organism evidence="4 5">
    <name type="scientific">Cladonia borealis</name>
    <dbReference type="NCBI Taxonomy" id="184061"/>
    <lineage>
        <taxon>Eukaryota</taxon>
        <taxon>Fungi</taxon>
        <taxon>Dikarya</taxon>
        <taxon>Ascomycota</taxon>
        <taxon>Pezizomycotina</taxon>
        <taxon>Lecanoromycetes</taxon>
        <taxon>OSLEUM clade</taxon>
        <taxon>Lecanoromycetidae</taxon>
        <taxon>Lecanorales</taxon>
        <taxon>Lecanorineae</taxon>
        <taxon>Cladoniaceae</taxon>
        <taxon>Cladonia</taxon>
    </lineage>
</organism>
<dbReference type="InterPro" id="IPR019775">
    <property type="entry name" value="WD40_repeat_CS"/>
</dbReference>
<evidence type="ECO:0000313" key="5">
    <source>
        <dbReference type="Proteomes" id="UP001166286"/>
    </source>
</evidence>
<gene>
    <name evidence="4" type="ORF">JMJ35_009382</name>
</gene>
<keyword evidence="1 3" id="KW-0853">WD repeat</keyword>
<dbReference type="AlphaFoldDB" id="A0AA39QV47"/>
<keyword evidence="2" id="KW-0677">Repeat</keyword>
<dbReference type="SUPFAM" id="SSF50978">
    <property type="entry name" value="WD40 repeat-like"/>
    <property type="match status" value="1"/>
</dbReference>
<dbReference type="Proteomes" id="UP001166286">
    <property type="component" value="Unassembled WGS sequence"/>
</dbReference>
<evidence type="ECO:0000256" key="3">
    <source>
        <dbReference type="PROSITE-ProRule" id="PRU00221"/>
    </source>
</evidence>
<sequence length="438" mass="48987">MPPNELPGYYYDEVKKKYFKIQENHLARPGSNYSRTAIKRGTELALAQEREEDREQLEREQTVQGSKLLQHSLLRRELGSRKDGTGVRWDVWADGLQRRKALQVEREYSHIISQFIVDELTGSLIIAGDRELITGVPRDSGKDEYQMTVAAFTNGTIFSIALSPSRVLMTVPKGKVQIDRLVSPQTLSPNQLTNDGSIQLQTWGLHHFWASSACPHSTRSDFALATDGGTWLVVENQTGWGFGPYQVSLNAANNDMRTDVLAVDWQSINVVLSGCRDRTVRLWDVRIPGVPGTSLRLRHPSAINYVRRLNDNSIIVAGMERQLCTYDLRFLPTIDTTYGAPPTRPFTIFPEYGTTENQMFSVGFDVSENIVAAGVAEDSEHYGVQLFDAKSGRQMSASIRNKHPGGSPPRCVKLVGGSDLWPAPSLMYSSGNGINRWR</sequence>
<dbReference type="PANTHER" id="PTHR44472:SF1">
    <property type="entry name" value="DDB1 AND CUL4 ASSOCIATED FACTOR 4"/>
    <property type="match status" value="1"/>
</dbReference>
<proteinExistence type="predicted"/>
<keyword evidence="5" id="KW-1185">Reference proteome</keyword>
<protein>
    <submittedName>
        <fullName evidence="4">Uncharacterized protein</fullName>
    </submittedName>
</protein>
<reference evidence="4" key="1">
    <citation type="submission" date="2023-03" db="EMBL/GenBank/DDBJ databases">
        <title>Complete genome of Cladonia borealis.</title>
        <authorList>
            <person name="Park H."/>
        </authorList>
    </citation>
    <scope>NUCLEOTIDE SEQUENCE</scope>
    <source>
        <strain evidence="4">ANT050790</strain>
    </source>
</reference>
<evidence type="ECO:0000256" key="2">
    <source>
        <dbReference type="ARBA" id="ARBA00022737"/>
    </source>
</evidence>
<dbReference type="InterPro" id="IPR015943">
    <property type="entry name" value="WD40/YVTN_repeat-like_dom_sf"/>
</dbReference>